<organism evidence="1 2">
    <name type="scientific">Rangifer tarandus platyrhynchus</name>
    <name type="common">Svalbard reindeer</name>
    <dbReference type="NCBI Taxonomy" id="3082113"/>
    <lineage>
        <taxon>Eukaryota</taxon>
        <taxon>Metazoa</taxon>
        <taxon>Chordata</taxon>
        <taxon>Craniata</taxon>
        <taxon>Vertebrata</taxon>
        <taxon>Euteleostomi</taxon>
        <taxon>Mammalia</taxon>
        <taxon>Eutheria</taxon>
        <taxon>Laurasiatheria</taxon>
        <taxon>Artiodactyla</taxon>
        <taxon>Ruminantia</taxon>
        <taxon>Pecora</taxon>
        <taxon>Cervidae</taxon>
        <taxon>Odocoileinae</taxon>
        <taxon>Rangifer</taxon>
    </lineage>
</organism>
<dbReference type="EMBL" id="OX596115">
    <property type="protein sequence ID" value="CAI9707928.1"/>
    <property type="molecule type" value="Genomic_DNA"/>
</dbReference>
<evidence type="ECO:0000313" key="1">
    <source>
        <dbReference type="EMBL" id="CAI9707928.1"/>
    </source>
</evidence>
<accession>A0ACB0F606</accession>
<gene>
    <name evidence="1" type="ORF">MRATA1EN3_LOCUS19141</name>
</gene>
<evidence type="ECO:0000313" key="2">
    <source>
        <dbReference type="Proteomes" id="UP001162501"/>
    </source>
</evidence>
<reference evidence="1" key="1">
    <citation type="submission" date="2023-05" db="EMBL/GenBank/DDBJ databases">
        <authorList>
            <consortium name="ELIXIR-Norway"/>
        </authorList>
    </citation>
    <scope>NUCLEOTIDE SEQUENCE</scope>
</reference>
<dbReference type="Proteomes" id="UP001162501">
    <property type="component" value="Chromosome 31"/>
</dbReference>
<sequence length="149" mass="15885">MSSLSFSPPRSPSLPFPPAPSSLLLHGRRGPGRSFSVLGTPGGAGERRSGRGEPASRAGAGPGSGNQALNRVTWETRRAESARAPGAYTCPCVCVCVRERECKSRTEKPTMRFPVRIRGRAQSRGEPDRPRSFIIPDSSAPPLVKMTGT</sequence>
<proteinExistence type="predicted"/>
<protein>
    <submittedName>
        <fullName evidence="1">Uncharacterized protein</fullName>
    </submittedName>
</protein>
<name>A0ACB0F606_RANTA</name>